<keyword evidence="1" id="KW-1133">Transmembrane helix</keyword>
<dbReference type="EMBL" id="LAVV01008156">
    <property type="protein sequence ID" value="KNZ53609.1"/>
    <property type="molecule type" value="Genomic_DNA"/>
</dbReference>
<sequence>MGHNQPNNNNNKSLQWTGQMEKAAMKLYTEATLQGKQSDGIFKADVHFYVVQKLNEEFPGSNFTEKKCKSKLSQGCLYFFFWLCCYLFYDIVLILYPICFSDIQKGKNFLLVPMQVVLDETRSAASLIHTQGILGVSHFQIGLTCSFYSGHIKAVKSHLRMTLQVTQEEWSRGCKHQCESSGMILSNTIDKLIGAFAPDQMSQRVESALSSFNESAGTQGGSSWNQRADTDIVNDVVSFYQDTMAASLPMEELLAGLSVLKNPSKSHLHLHMDDKYKNNWLLFEIRQSLSKSLGRDA</sequence>
<evidence type="ECO:0000313" key="3">
    <source>
        <dbReference type="Proteomes" id="UP000037035"/>
    </source>
</evidence>
<name>A0A0L6UYQ3_9BASI</name>
<proteinExistence type="predicted"/>
<keyword evidence="3" id="KW-1185">Reference proteome</keyword>
<dbReference type="AlphaFoldDB" id="A0A0L6UYQ3"/>
<evidence type="ECO:0000313" key="2">
    <source>
        <dbReference type="EMBL" id="KNZ53609.1"/>
    </source>
</evidence>
<organism evidence="2 3">
    <name type="scientific">Puccinia sorghi</name>
    <dbReference type="NCBI Taxonomy" id="27349"/>
    <lineage>
        <taxon>Eukaryota</taxon>
        <taxon>Fungi</taxon>
        <taxon>Dikarya</taxon>
        <taxon>Basidiomycota</taxon>
        <taxon>Pucciniomycotina</taxon>
        <taxon>Pucciniomycetes</taxon>
        <taxon>Pucciniales</taxon>
        <taxon>Pucciniaceae</taxon>
        <taxon>Puccinia</taxon>
    </lineage>
</organism>
<reference evidence="2 3" key="1">
    <citation type="submission" date="2015-08" db="EMBL/GenBank/DDBJ databases">
        <title>Next Generation Sequencing and Analysis of the Genome of Puccinia sorghi L Schw, the Causal Agent of Maize Common Rust.</title>
        <authorList>
            <person name="Rochi L."/>
            <person name="Burguener G."/>
            <person name="Darino M."/>
            <person name="Turjanski A."/>
            <person name="Kreff E."/>
            <person name="Dieguez M.J."/>
            <person name="Sacco F."/>
        </authorList>
    </citation>
    <scope>NUCLEOTIDE SEQUENCE [LARGE SCALE GENOMIC DNA]</scope>
    <source>
        <strain evidence="2 3">RO10H11247</strain>
    </source>
</reference>
<dbReference type="Proteomes" id="UP000037035">
    <property type="component" value="Unassembled WGS sequence"/>
</dbReference>
<evidence type="ECO:0000256" key="1">
    <source>
        <dbReference type="SAM" id="Phobius"/>
    </source>
</evidence>
<keyword evidence="1" id="KW-0472">Membrane</keyword>
<evidence type="ECO:0008006" key="4">
    <source>
        <dbReference type="Google" id="ProtNLM"/>
    </source>
</evidence>
<comment type="caution">
    <text evidence="2">The sequence shown here is derived from an EMBL/GenBank/DDBJ whole genome shotgun (WGS) entry which is preliminary data.</text>
</comment>
<gene>
    <name evidence="2" type="ORF">VP01_3189g2</name>
</gene>
<dbReference type="OrthoDB" id="76215at2759"/>
<feature type="transmembrane region" description="Helical" evidence="1">
    <location>
        <begin position="76"/>
        <end position="98"/>
    </location>
</feature>
<keyword evidence="1" id="KW-0812">Transmembrane</keyword>
<protein>
    <recommendedName>
        <fullName evidence="4">Myb/SANT-like domain-containing protein</fullName>
    </recommendedName>
</protein>
<dbReference type="VEuPathDB" id="FungiDB:VP01_3189g2"/>
<accession>A0A0L6UYQ3</accession>